<dbReference type="EMBL" id="WBKG01000024">
    <property type="protein sequence ID" value="KAB1985760.1"/>
    <property type="molecule type" value="Genomic_DNA"/>
</dbReference>
<sequence length="105" mass="11978">MIRDLYNVRTRPAEDAPEPLTTEEEARFRALLFTELGNRIADEGWARYPAYTREDRRRLVDVAHRLTAHWGRQVGVEAEDECRLRLFLVGDEVPGTSSPDGPGTP</sequence>
<evidence type="ECO:0000313" key="2">
    <source>
        <dbReference type="EMBL" id="KAB1985760.1"/>
    </source>
</evidence>
<evidence type="ECO:0000256" key="1">
    <source>
        <dbReference type="SAM" id="MobiDB-lite"/>
    </source>
</evidence>
<feature type="region of interest" description="Disordered" evidence="1">
    <location>
        <begin position="1"/>
        <end position="22"/>
    </location>
</feature>
<protein>
    <submittedName>
        <fullName evidence="2">Uncharacterized protein</fullName>
    </submittedName>
</protein>
<name>A0A7J5DB87_9ACTN</name>
<gene>
    <name evidence="2" type="ORF">F8144_26170</name>
</gene>
<proteinExistence type="predicted"/>
<reference evidence="2 3" key="1">
    <citation type="submission" date="2019-09" db="EMBL/GenBank/DDBJ databases">
        <title>Isolation and identification of active actinomycetes.</title>
        <authorList>
            <person name="Yu Z."/>
            <person name="Han C."/>
            <person name="Yu B."/>
        </authorList>
    </citation>
    <scope>NUCLEOTIDE SEQUENCE [LARGE SCALE GENOMIC DNA]</scope>
    <source>
        <strain evidence="2 3">NEAU-H2</strain>
    </source>
</reference>
<organism evidence="2 3">
    <name type="scientific">Streptomyces triticiradicis</name>
    <dbReference type="NCBI Taxonomy" id="2651189"/>
    <lineage>
        <taxon>Bacteria</taxon>
        <taxon>Bacillati</taxon>
        <taxon>Actinomycetota</taxon>
        <taxon>Actinomycetes</taxon>
        <taxon>Kitasatosporales</taxon>
        <taxon>Streptomycetaceae</taxon>
        <taxon>Streptomyces</taxon>
    </lineage>
</organism>
<dbReference type="RefSeq" id="WP_151471959.1">
    <property type="nucleotide sequence ID" value="NZ_WBKG01000024.1"/>
</dbReference>
<comment type="caution">
    <text evidence="2">The sequence shown here is derived from an EMBL/GenBank/DDBJ whole genome shotgun (WGS) entry which is preliminary data.</text>
</comment>
<evidence type="ECO:0000313" key="3">
    <source>
        <dbReference type="Proteomes" id="UP000442990"/>
    </source>
</evidence>
<accession>A0A7J5DB87</accession>
<dbReference type="Proteomes" id="UP000442990">
    <property type="component" value="Unassembled WGS sequence"/>
</dbReference>
<dbReference type="AlphaFoldDB" id="A0A7J5DB87"/>
<keyword evidence="3" id="KW-1185">Reference proteome</keyword>